<reference evidence="8 9" key="1">
    <citation type="submission" date="2023-12" db="EMBL/GenBank/DDBJ databases">
        <title>A high-quality genome assembly for Dillenia turbinata (Dilleniales).</title>
        <authorList>
            <person name="Chanderbali A."/>
        </authorList>
    </citation>
    <scope>NUCLEOTIDE SEQUENCE [LARGE SCALE GENOMIC DNA]</scope>
    <source>
        <strain evidence="8">LSX21</strain>
        <tissue evidence="8">Leaf</tissue>
    </source>
</reference>
<evidence type="ECO:0000256" key="5">
    <source>
        <dbReference type="ARBA" id="ARBA00023242"/>
    </source>
</evidence>
<keyword evidence="9" id="KW-1185">Reference proteome</keyword>
<feature type="region of interest" description="Disordered" evidence="6">
    <location>
        <begin position="279"/>
        <end position="320"/>
    </location>
</feature>
<dbReference type="InterPro" id="IPR001739">
    <property type="entry name" value="Methyl_CpG_DNA-bd"/>
</dbReference>
<feature type="compositionally biased region" description="Basic and acidic residues" evidence="6">
    <location>
        <begin position="220"/>
        <end position="248"/>
    </location>
</feature>
<evidence type="ECO:0000256" key="3">
    <source>
        <dbReference type="ARBA" id="ARBA00023125"/>
    </source>
</evidence>
<comment type="subcellular location">
    <subcellularLocation>
        <location evidence="1">Nucleus</location>
    </subcellularLocation>
</comment>
<evidence type="ECO:0000313" key="8">
    <source>
        <dbReference type="EMBL" id="KAK6915042.1"/>
    </source>
</evidence>
<evidence type="ECO:0000256" key="6">
    <source>
        <dbReference type="SAM" id="MobiDB-lite"/>
    </source>
</evidence>
<dbReference type="GO" id="GO:0005634">
    <property type="term" value="C:nucleus"/>
    <property type="evidence" value="ECO:0007669"/>
    <property type="project" value="UniProtKB-SubCell"/>
</dbReference>
<feature type="region of interest" description="Disordered" evidence="6">
    <location>
        <begin position="52"/>
        <end position="264"/>
    </location>
</feature>
<feature type="compositionally biased region" description="Basic and acidic residues" evidence="6">
    <location>
        <begin position="113"/>
        <end position="158"/>
    </location>
</feature>
<feature type="compositionally biased region" description="Basic and acidic residues" evidence="6">
    <location>
        <begin position="166"/>
        <end position="191"/>
    </location>
</feature>
<dbReference type="EMBL" id="JBAMMX010000025">
    <property type="protein sequence ID" value="KAK6915042.1"/>
    <property type="molecule type" value="Genomic_DNA"/>
</dbReference>
<dbReference type="Proteomes" id="UP001370490">
    <property type="component" value="Unassembled WGS sequence"/>
</dbReference>
<evidence type="ECO:0000256" key="4">
    <source>
        <dbReference type="ARBA" id="ARBA00023163"/>
    </source>
</evidence>
<proteinExistence type="predicted"/>
<dbReference type="SUPFAM" id="SSF54171">
    <property type="entry name" value="DNA-binding domain"/>
    <property type="match status" value="1"/>
</dbReference>
<dbReference type="GO" id="GO:0003677">
    <property type="term" value="F:DNA binding"/>
    <property type="evidence" value="ECO:0007669"/>
    <property type="project" value="UniProtKB-KW"/>
</dbReference>
<sequence length="320" mass="35852">MASSVENQEVISVELPAPPAWKKLFMPNRVGTPRKSEIIFVSPTGEEISNRRQLDQYLKSHPGNPAASEFDWSTGETPRRSARIRERVKVTPPREAEPPTKRRRSSLSKKGKKDQVTPEKAEDNKEVERQEAEVTEKESGEADKERDVPKEDQSKIEGEAMNISDAKMKEYGGKESAVGKDDKVETEKKTENASVDTEAATQEEIENKRKETAEAAIPDEPAKDLPEHVEQPQMKAEKDGMEIEENGKPETLSADAKDNTEKVEVNRFAEKQVKETEGKYNVTVEENGEKKDGEMIESGKVNQVDRVDVQPHPQPSTVSC</sequence>
<comment type="caution">
    <text evidence="8">The sequence shown here is derived from an EMBL/GenBank/DDBJ whole genome shotgun (WGS) entry which is preliminary data.</text>
</comment>
<keyword evidence="2" id="KW-0805">Transcription regulation</keyword>
<feature type="compositionally biased region" description="Basic residues" evidence="6">
    <location>
        <begin position="101"/>
        <end position="112"/>
    </location>
</feature>
<dbReference type="Gene3D" id="3.30.890.10">
    <property type="entry name" value="Methyl-cpg-binding Protein 2, Chain A"/>
    <property type="match status" value="1"/>
</dbReference>
<feature type="compositionally biased region" description="Basic and acidic residues" evidence="6">
    <location>
        <begin position="255"/>
        <end position="264"/>
    </location>
</feature>
<dbReference type="AlphaFoldDB" id="A0AAN8UT04"/>
<protein>
    <submittedName>
        <fullName evidence="8">Methyl-CpG DNA binding</fullName>
    </submittedName>
</protein>
<evidence type="ECO:0000256" key="1">
    <source>
        <dbReference type="ARBA" id="ARBA00004123"/>
    </source>
</evidence>
<evidence type="ECO:0000256" key="2">
    <source>
        <dbReference type="ARBA" id="ARBA00023015"/>
    </source>
</evidence>
<organism evidence="8 9">
    <name type="scientific">Dillenia turbinata</name>
    <dbReference type="NCBI Taxonomy" id="194707"/>
    <lineage>
        <taxon>Eukaryota</taxon>
        <taxon>Viridiplantae</taxon>
        <taxon>Streptophyta</taxon>
        <taxon>Embryophyta</taxon>
        <taxon>Tracheophyta</taxon>
        <taxon>Spermatophyta</taxon>
        <taxon>Magnoliopsida</taxon>
        <taxon>eudicotyledons</taxon>
        <taxon>Gunneridae</taxon>
        <taxon>Pentapetalae</taxon>
        <taxon>Dilleniales</taxon>
        <taxon>Dilleniaceae</taxon>
        <taxon>Dillenia</taxon>
    </lineage>
</organism>
<keyword evidence="4" id="KW-0804">Transcription</keyword>
<dbReference type="Pfam" id="PF01429">
    <property type="entry name" value="MBD"/>
    <property type="match status" value="1"/>
</dbReference>
<dbReference type="InterPro" id="IPR016177">
    <property type="entry name" value="DNA-bd_dom_sf"/>
</dbReference>
<name>A0AAN8UT04_9MAGN</name>
<dbReference type="PANTHER" id="PTHR33729:SF12">
    <property type="entry name" value="MBD DOMAIN-CONTAINING PROTEIN"/>
    <property type="match status" value="1"/>
</dbReference>
<evidence type="ECO:0000313" key="9">
    <source>
        <dbReference type="Proteomes" id="UP001370490"/>
    </source>
</evidence>
<feature type="compositionally biased region" description="Basic and acidic residues" evidence="6">
    <location>
        <begin position="77"/>
        <end position="100"/>
    </location>
</feature>
<keyword evidence="5" id="KW-0539">Nucleus</keyword>
<accession>A0AAN8UT04</accession>
<keyword evidence="3" id="KW-0238">DNA-binding</keyword>
<dbReference type="InterPro" id="IPR039622">
    <property type="entry name" value="MBD10/11"/>
</dbReference>
<gene>
    <name evidence="8" type="ORF">RJ641_020159</name>
</gene>
<feature type="domain" description="MBD" evidence="7">
    <location>
        <begin position="7"/>
        <end position="77"/>
    </location>
</feature>
<evidence type="ECO:0000259" key="7">
    <source>
        <dbReference type="PROSITE" id="PS50982"/>
    </source>
</evidence>
<dbReference type="PROSITE" id="PS50982">
    <property type="entry name" value="MBD"/>
    <property type="match status" value="1"/>
</dbReference>
<dbReference type="PANTHER" id="PTHR33729">
    <property type="entry name" value="METHYL-CPG BINDING DOMAIN CONTAINING PROTEIN, EXPRESSED"/>
    <property type="match status" value="1"/>
</dbReference>